<evidence type="ECO:0000313" key="2">
    <source>
        <dbReference type="EMBL" id="MBP1999295.1"/>
    </source>
</evidence>
<evidence type="ECO:0000313" key="3">
    <source>
        <dbReference type="Proteomes" id="UP001519288"/>
    </source>
</evidence>
<evidence type="ECO:0000256" key="1">
    <source>
        <dbReference type="SAM" id="Phobius"/>
    </source>
</evidence>
<reference evidence="2 3" key="1">
    <citation type="submission" date="2021-03" db="EMBL/GenBank/DDBJ databases">
        <title>Genomic Encyclopedia of Type Strains, Phase IV (KMG-IV): sequencing the most valuable type-strain genomes for metagenomic binning, comparative biology and taxonomic classification.</title>
        <authorList>
            <person name="Goeker M."/>
        </authorList>
    </citation>
    <scope>NUCLEOTIDE SEQUENCE [LARGE SCALE GENOMIC DNA]</scope>
    <source>
        <strain evidence="2 3">DSM 26806</strain>
    </source>
</reference>
<dbReference type="Proteomes" id="UP001519288">
    <property type="component" value="Unassembled WGS sequence"/>
</dbReference>
<gene>
    <name evidence="2" type="ORF">J2Z69_000314</name>
</gene>
<sequence>MIYSTFLIALFSLVFCIIILHTIFEPGNLGKSLANYDIDYVQVNYEVNGNQTIEGIRVYENDKQVIIRDNCNILHSIHSDKISIKSIEDITACKKQIKRYETQRPNSQSGLFHLKDIILFHVGYPI</sequence>
<keyword evidence="1" id="KW-0812">Transmembrane</keyword>
<proteinExistence type="predicted"/>
<organism evidence="2 3">
    <name type="scientific">Paenibacillus shirakamiensis</name>
    <dbReference type="NCBI Taxonomy" id="1265935"/>
    <lineage>
        <taxon>Bacteria</taxon>
        <taxon>Bacillati</taxon>
        <taxon>Bacillota</taxon>
        <taxon>Bacilli</taxon>
        <taxon>Bacillales</taxon>
        <taxon>Paenibacillaceae</taxon>
        <taxon>Paenibacillus</taxon>
    </lineage>
</organism>
<keyword evidence="1" id="KW-0472">Membrane</keyword>
<keyword evidence="1" id="KW-1133">Transmembrane helix</keyword>
<comment type="caution">
    <text evidence="2">The sequence shown here is derived from an EMBL/GenBank/DDBJ whole genome shotgun (WGS) entry which is preliminary data.</text>
</comment>
<protein>
    <submittedName>
        <fullName evidence="2">Uncharacterized protein</fullName>
    </submittedName>
</protein>
<feature type="transmembrane region" description="Helical" evidence="1">
    <location>
        <begin position="6"/>
        <end position="24"/>
    </location>
</feature>
<name>A0ABS4JC45_9BACL</name>
<dbReference type="EMBL" id="JAGGLD010000001">
    <property type="protein sequence ID" value="MBP1999295.1"/>
    <property type="molecule type" value="Genomic_DNA"/>
</dbReference>
<keyword evidence="3" id="KW-1185">Reference proteome</keyword>
<accession>A0ABS4JC45</accession>